<protein>
    <submittedName>
        <fullName evidence="1">Uncharacterized protein</fullName>
    </submittedName>
</protein>
<organism evidence="1 2">
    <name type="scientific">Ochrobactrum quorumnocens</name>
    <dbReference type="NCBI Taxonomy" id="271865"/>
    <lineage>
        <taxon>Bacteria</taxon>
        <taxon>Pseudomonadati</taxon>
        <taxon>Pseudomonadota</taxon>
        <taxon>Alphaproteobacteria</taxon>
        <taxon>Hyphomicrobiales</taxon>
        <taxon>Brucellaceae</taxon>
        <taxon>Brucella/Ochrobactrum group</taxon>
        <taxon>Ochrobactrum</taxon>
    </lineage>
</organism>
<keyword evidence="1" id="KW-0614">Plasmid</keyword>
<reference evidence="1 2" key="1">
    <citation type="submission" date="2017-07" db="EMBL/GenBank/DDBJ databases">
        <title>Phylogenetic study on the rhizospheric bacterium Ochrobactrum sp. A44.</title>
        <authorList>
            <person name="Krzyzanowska D.M."/>
            <person name="Ossowicki A."/>
            <person name="Rajewska M."/>
            <person name="Maciag T."/>
            <person name="Kaczynski Z."/>
            <person name="Czerwicka M."/>
            <person name="Jafra S."/>
        </authorList>
    </citation>
    <scope>NUCLEOTIDE SEQUENCE [LARGE SCALE GENOMIC DNA]</scope>
    <source>
        <strain evidence="1 2">A44</strain>
        <plasmid evidence="1 2">unnamed1</plasmid>
    </source>
</reference>
<name>A0A248UNQ1_9HYPH</name>
<dbReference type="KEGG" id="och:CES85_3382"/>
<dbReference type="EMBL" id="CP022605">
    <property type="protein sequence ID" value="ASV88308.1"/>
    <property type="molecule type" value="Genomic_DNA"/>
</dbReference>
<geneLocation type="plasmid" evidence="1 2">
    <name>unnamed1</name>
</geneLocation>
<evidence type="ECO:0000313" key="1">
    <source>
        <dbReference type="EMBL" id="ASV88308.1"/>
    </source>
</evidence>
<accession>A0A248UNQ1</accession>
<proteinExistence type="predicted"/>
<sequence length="42" mass="4639">MLWRQIPVLRALPVGCGQFFESSFSVPIALTGDSSDRRCGLQ</sequence>
<evidence type="ECO:0000313" key="2">
    <source>
        <dbReference type="Proteomes" id="UP000215256"/>
    </source>
</evidence>
<dbReference type="AlphaFoldDB" id="A0A248UNQ1"/>
<gene>
    <name evidence="1" type="ORF">CES85_3382</name>
</gene>
<dbReference type="Proteomes" id="UP000215256">
    <property type="component" value="Plasmid unnamed1"/>
</dbReference>